<gene>
    <name evidence="1" type="ORF">ACFOY2_47835</name>
</gene>
<keyword evidence="2" id="KW-1185">Reference proteome</keyword>
<name>A0ABV8GMG6_9ACTN</name>
<dbReference type="InterPro" id="IPR025851">
    <property type="entry name" value="SUKH-4"/>
</dbReference>
<dbReference type="Proteomes" id="UP001595851">
    <property type="component" value="Unassembled WGS sequence"/>
</dbReference>
<sequence>MVTHEQLVEAFGEEAVLLMDVEPLRELGLSEADLRILTEVGLPVRADQAFNASVRQEPQAGSVVVFQTGDGDVDVLILGGTYGEGSMRYFLDVGDGVVGLLSLDDPPQAEVVNGSLETFVEFLLKLRLRQQSLSGASAETGRDHTEELWRSLRELDPAAFRNAEAWWAMVMDTLMDRDVIAETRAFLQQRKAETFHTPPPDEPAEEPAHSHRESFERVFDRLRAEGWKIVDSERFAADTASGGLLSPPDDLADHFDRDGRLTKDVSLAWRGGLPSRVQSVFARESLVVSVPEQAEEDDDSLMDMDAEELAKASEAAMEALFAAVHGLNEPSTGVVTCLAAERSSDLCRIVAAFDRLAEQGYVAEPDLWPTSSGGWEHVYDMTKDGEPAKAVFWTTQDHTSSFDARGDLVEDLWLQWSGDREVIADALAGTGLEMKAPANDGTAFLLRPRP</sequence>
<dbReference type="RefSeq" id="WP_379534817.1">
    <property type="nucleotide sequence ID" value="NZ_JBHSBI010000039.1"/>
</dbReference>
<protein>
    <submittedName>
        <fullName evidence="1">SUKH-4 family immunity protein</fullName>
    </submittedName>
</protein>
<dbReference type="Pfam" id="PF14435">
    <property type="entry name" value="SUKH-4"/>
    <property type="match status" value="1"/>
</dbReference>
<accession>A0ABV8GMG6</accession>
<evidence type="ECO:0000313" key="1">
    <source>
        <dbReference type="EMBL" id="MFC4014998.1"/>
    </source>
</evidence>
<dbReference type="EMBL" id="JBHSBI010000039">
    <property type="protein sequence ID" value="MFC4014998.1"/>
    <property type="molecule type" value="Genomic_DNA"/>
</dbReference>
<evidence type="ECO:0000313" key="2">
    <source>
        <dbReference type="Proteomes" id="UP001595851"/>
    </source>
</evidence>
<reference evidence="2" key="1">
    <citation type="journal article" date="2019" name="Int. J. Syst. Evol. Microbiol.">
        <title>The Global Catalogue of Microorganisms (GCM) 10K type strain sequencing project: providing services to taxonomists for standard genome sequencing and annotation.</title>
        <authorList>
            <consortium name="The Broad Institute Genomics Platform"/>
            <consortium name="The Broad Institute Genome Sequencing Center for Infectious Disease"/>
            <person name="Wu L."/>
            <person name="Ma J."/>
        </authorList>
    </citation>
    <scope>NUCLEOTIDE SEQUENCE [LARGE SCALE GENOMIC DNA]</scope>
    <source>
        <strain evidence="2">TBRC 1276</strain>
    </source>
</reference>
<comment type="caution">
    <text evidence="1">The sequence shown here is derived from an EMBL/GenBank/DDBJ whole genome shotgun (WGS) entry which is preliminary data.</text>
</comment>
<proteinExistence type="predicted"/>
<organism evidence="1 2">
    <name type="scientific">Nonomuraea purpurea</name>
    <dbReference type="NCBI Taxonomy" id="1849276"/>
    <lineage>
        <taxon>Bacteria</taxon>
        <taxon>Bacillati</taxon>
        <taxon>Actinomycetota</taxon>
        <taxon>Actinomycetes</taxon>
        <taxon>Streptosporangiales</taxon>
        <taxon>Streptosporangiaceae</taxon>
        <taxon>Nonomuraea</taxon>
    </lineage>
</organism>